<dbReference type="InterPro" id="IPR013785">
    <property type="entry name" value="Aldolase_TIM"/>
</dbReference>
<dbReference type="HAMAP" id="MF_01235">
    <property type="entry name" value="ManNAc6P_epimer"/>
    <property type="match status" value="1"/>
</dbReference>
<accession>A0ABP9WQN4</accession>
<dbReference type="Gene3D" id="3.20.20.70">
    <property type="entry name" value="Aldolase class I"/>
    <property type="match status" value="1"/>
</dbReference>
<evidence type="ECO:0000313" key="7">
    <source>
        <dbReference type="EMBL" id="GAA5525514.1"/>
    </source>
</evidence>
<evidence type="ECO:0000313" key="8">
    <source>
        <dbReference type="Proteomes" id="UP001408594"/>
    </source>
</evidence>
<dbReference type="RefSeq" id="WP_345551258.1">
    <property type="nucleotide sequence ID" value="NZ_BAABRT010000016.1"/>
</dbReference>
<sequence length="238" mass="25114">MSGDKKLSIAEIDRQLACGLIVSCQPVDNGPLDDDEIVVCFARAALAGGADGLRIEGARRVAKVRAALPQALIIGIVKRDLHDSPVRITPLQTDVSALAEAGADIIAVDATRRPRPAAVRALIDEIHRHSKLAMADCSCFEDAAQAHGCGAEIVGTTLSGYTGGEVPERPDFALLEKMVAAFPRVMAEGRFNTPADSARARELGAWAVTVGTAITRTELVTQWFAEALKVHGKDSAPA</sequence>
<comment type="similarity">
    <text evidence="6">Belongs to the NanE family.</text>
</comment>
<dbReference type="InterPro" id="IPR011060">
    <property type="entry name" value="RibuloseP-bd_barrel"/>
</dbReference>
<dbReference type="PANTHER" id="PTHR36204">
    <property type="entry name" value="N-ACETYLMANNOSAMINE-6-PHOSPHATE 2-EPIMERASE-RELATED"/>
    <property type="match status" value="1"/>
</dbReference>
<proteinExistence type="inferred from homology"/>
<gene>
    <name evidence="6 7" type="primary">nanE</name>
    <name evidence="7" type="ORF">Maes01_02084</name>
</gene>
<dbReference type="InterPro" id="IPR007260">
    <property type="entry name" value="NanE"/>
</dbReference>
<keyword evidence="5 6" id="KW-0119">Carbohydrate metabolism</keyword>
<comment type="function">
    <text evidence="2 6">Converts N-acetylmannosamine-6-phosphate (ManNAc-6-P) to N-acetylglucosamine-6-phosphate (GlcNAc-6-P).</text>
</comment>
<evidence type="ECO:0000256" key="4">
    <source>
        <dbReference type="ARBA" id="ARBA00023235"/>
    </source>
</evidence>
<dbReference type="Proteomes" id="UP001408594">
    <property type="component" value="Unassembled WGS sequence"/>
</dbReference>
<evidence type="ECO:0000256" key="5">
    <source>
        <dbReference type="ARBA" id="ARBA00023277"/>
    </source>
</evidence>
<name>A0ABP9WQN4_9GAMM</name>
<dbReference type="Pfam" id="PF04131">
    <property type="entry name" value="NanE"/>
    <property type="match status" value="1"/>
</dbReference>
<keyword evidence="4 6" id="KW-0413">Isomerase</keyword>
<comment type="caution">
    <text evidence="7">The sequence shown here is derived from an EMBL/GenBank/DDBJ whole genome shotgun (WGS) entry which is preliminary data.</text>
</comment>
<evidence type="ECO:0000256" key="6">
    <source>
        <dbReference type="HAMAP-Rule" id="MF_01235"/>
    </source>
</evidence>
<evidence type="ECO:0000256" key="1">
    <source>
        <dbReference type="ARBA" id="ARBA00000056"/>
    </source>
</evidence>
<dbReference type="EMBL" id="BAABRT010000016">
    <property type="protein sequence ID" value="GAA5525514.1"/>
    <property type="molecule type" value="Genomic_DNA"/>
</dbReference>
<dbReference type="PANTHER" id="PTHR36204:SF1">
    <property type="entry name" value="N-ACETYLMANNOSAMINE-6-PHOSPHATE 2-EPIMERASE-RELATED"/>
    <property type="match status" value="1"/>
</dbReference>
<organism evidence="7 8">
    <name type="scientific">Microbulbifer aestuariivivens</name>
    <dbReference type="NCBI Taxonomy" id="1908308"/>
    <lineage>
        <taxon>Bacteria</taxon>
        <taxon>Pseudomonadati</taxon>
        <taxon>Pseudomonadota</taxon>
        <taxon>Gammaproteobacteria</taxon>
        <taxon>Cellvibrionales</taxon>
        <taxon>Microbulbiferaceae</taxon>
        <taxon>Microbulbifer</taxon>
    </lineage>
</organism>
<reference evidence="7 8" key="1">
    <citation type="submission" date="2024-02" db="EMBL/GenBank/DDBJ databases">
        <title>Microbulbifer aestuariivivens NBRC 112533.</title>
        <authorList>
            <person name="Ichikawa N."/>
            <person name="Katano-Makiyama Y."/>
            <person name="Hidaka K."/>
        </authorList>
    </citation>
    <scope>NUCLEOTIDE SEQUENCE [LARGE SCALE GENOMIC DNA]</scope>
    <source>
        <strain evidence="7 8">NBRC 112533</strain>
    </source>
</reference>
<comment type="pathway">
    <text evidence="3 6">Amino-sugar metabolism; N-acetylneuraminate degradation; D-fructose 6-phosphate from N-acetylneuraminate: step 3/5.</text>
</comment>
<dbReference type="CDD" id="cd04729">
    <property type="entry name" value="NanE"/>
    <property type="match status" value="1"/>
</dbReference>
<dbReference type="SUPFAM" id="SSF51366">
    <property type="entry name" value="Ribulose-phoshate binding barrel"/>
    <property type="match status" value="1"/>
</dbReference>
<evidence type="ECO:0000256" key="2">
    <source>
        <dbReference type="ARBA" id="ARBA00002147"/>
    </source>
</evidence>
<dbReference type="EC" id="5.1.3.9" evidence="6"/>
<dbReference type="NCBIfam" id="NF002231">
    <property type="entry name" value="PRK01130.1"/>
    <property type="match status" value="1"/>
</dbReference>
<comment type="catalytic activity">
    <reaction evidence="1 6">
        <text>an N-acyl-D-glucosamine 6-phosphate = an N-acyl-D-mannosamine 6-phosphate</text>
        <dbReference type="Rhea" id="RHEA:23932"/>
        <dbReference type="ChEBI" id="CHEBI:57599"/>
        <dbReference type="ChEBI" id="CHEBI:57666"/>
        <dbReference type="EC" id="5.1.3.9"/>
    </reaction>
</comment>
<evidence type="ECO:0000256" key="3">
    <source>
        <dbReference type="ARBA" id="ARBA00005081"/>
    </source>
</evidence>
<keyword evidence="8" id="KW-1185">Reference proteome</keyword>
<protein>
    <recommendedName>
        <fullName evidence="6">Putative N-acetylmannosamine-6-phosphate 2-epimerase</fullName>
        <ecNumber evidence="6">5.1.3.9</ecNumber>
    </recommendedName>
    <alternativeName>
        <fullName evidence="6">ManNAc-6-P epimerase</fullName>
    </alternativeName>
</protein>